<accession>F8S2Z8</accession>
<dbReference type="AlphaFoldDB" id="F8S2Z8"/>
<reference evidence="2" key="1">
    <citation type="submission" date="2010-10" db="EMBL/GenBank/DDBJ databases">
        <title>Diversity of nonribosomal peptide synthetase (NRPS) genes in microbial consortia of marine sponges by cultivation and metagenomics.</title>
        <authorList>
            <person name="Pimentel-Elardo S.M."/>
            <person name="Grozdanov L."/>
            <person name="Proksch S."/>
            <person name="Hentschel U."/>
        </authorList>
    </citation>
    <scope>NUCLEOTIDE SEQUENCE</scope>
</reference>
<feature type="region of interest" description="Disordered" evidence="1">
    <location>
        <begin position="158"/>
        <end position="178"/>
    </location>
</feature>
<protein>
    <submittedName>
        <fullName evidence="2">Uncharacterized protein</fullName>
    </submittedName>
</protein>
<organism evidence="2">
    <name type="scientific">Aplysina aerophoba bacterial symbiont clone AANRPS</name>
    <dbReference type="NCBI Taxonomy" id="1042317"/>
    <lineage>
        <taxon>Bacteria</taxon>
        <taxon>environmental samples</taxon>
    </lineage>
</organism>
<proteinExistence type="predicted"/>
<feature type="compositionally biased region" description="Low complexity" evidence="1">
    <location>
        <begin position="60"/>
        <end position="72"/>
    </location>
</feature>
<evidence type="ECO:0000313" key="2">
    <source>
        <dbReference type="EMBL" id="AEH95302.1"/>
    </source>
</evidence>
<feature type="region of interest" description="Disordered" evidence="1">
    <location>
        <begin position="43"/>
        <end position="72"/>
    </location>
</feature>
<name>F8S2Z8_9BACT</name>
<dbReference type="EMBL" id="HQ456128">
    <property type="protein sequence ID" value="AEH95302.1"/>
    <property type="molecule type" value="Genomic_DNA"/>
</dbReference>
<evidence type="ECO:0000256" key="1">
    <source>
        <dbReference type="SAM" id="MobiDB-lite"/>
    </source>
</evidence>
<sequence length="178" mass="18818">MFIGRTRRRWPYGVEVLRGDPEMVATVADSLEFEHKYRSIGDRVGARGPADRRRRGRAGAGPLLVDGGPAPGARRRCPRACHDCAVRPGDGQVEDPAPVRFAGHQPLVGVLHYGAGGGVEQWLLWVLHDRGAPATAYASGPLHVASADSRECRNRTAPACAAGAGPDGGGAETPVDQK</sequence>